<feature type="domain" description="HNH Cas9-type" evidence="14">
    <location>
        <begin position="546"/>
        <end position="708"/>
    </location>
</feature>
<protein>
    <recommendedName>
        <fullName evidence="12">CRISPR-associated endonuclease Cas9</fullName>
        <ecNumber evidence="12">3.1.-.-</ecNumber>
    </recommendedName>
</protein>
<keyword evidence="3 12" id="KW-0479">Metal-binding</keyword>
<dbReference type="NCBIfam" id="TIGR01865">
    <property type="entry name" value="cas_Csn1"/>
    <property type="match status" value="1"/>
</dbReference>
<evidence type="ECO:0000256" key="2">
    <source>
        <dbReference type="ARBA" id="ARBA00022722"/>
    </source>
</evidence>
<proteinExistence type="inferred from homology"/>
<comment type="subunit">
    <text evidence="11 12">Monomer. Binds crRNA and tracrRNA.</text>
</comment>
<dbReference type="Proteomes" id="UP000252419">
    <property type="component" value="Unassembled WGS sequence"/>
</dbReference>
<dbReference type="InterPro" id="IPR028629">
    <property type="entry name" value="Cas9"/>
</dbReference>
<evidence type="ECO:0000256" key="1">
    <source>
        <dbReference type="ARBA" id="ARBA00001946"/>
    </source>
</evidence>
<name>A0A367UKE3_9PROT</name>
<dbReference type="GO" id="GO:0046872">
    <property type="term" value="F:metal ion binding"/>
    <property type="evidence" value="ECO:0007669"/>
    <property type="project" value="UniProtKB-UniRule"/>
</dbReference>
<feature type="binding site" evidence="12">
    <location>
        <position position="542"/>
    </location>
    <ligand>
        <name>Mg(2+)</name>
        <dbReference type="ChEBI" id="CHEBI:18420"/>
        <label>1</label>
    </ligand>
</feature>
<gene>
    <name evidence="12" type="primary">cas9</name>
    <name evidence="15" type="ORF">TH5_01815</name>
</gene>
<keyword evidence="10" id="KW-0464">Manganese</keyword>
<organism evidence="15 16">
    <name type="scientific">Thalassospira xianhensis MCCC 1A02616</name>
    <dbReference type="NCBI Taxonomy" id="1177929"/>
    <lineage>
        <taxon>Bacteria</taxon>
        <taxon>Pseudomonadati</taxon>
        <taxon>Pseudomonadota</taxon>
        <taxon>Alphaproteobacteria</taxon>
        <taxon>Rhodospirillales</taxon>
        <taxon>Thalassospiraceae</taxon>
        <taxon>Thalassospira</taxon>
    </lineage>
</organism>
<evidence type="ECO:0000256" key="12">
    <source>
        <dbReference type="HAMAP-Rule" id="MF_01480"/>
    </source>
</evidence>
<sequence length="1075" mass="122759">MQLSMSKLAPATQAFITMNKPSYRATKPYRLALDLGQSSIGWAVYLLDKNLKVSSLIDLGTAIHPHGLNSKMSASKGAERRKSRLARRTNAHKRQRMNALLKALTNHKLFPACQSQQNALKQLHPYALRAKGVTERLEPFEFGRVLLHLAKFRGPKFNRLSDDKTETGILKEGASKLEAALAERGYRTIAQLQHEHHLGNQDSTRVPQQVKMKKLRIPASSKDAFAFYSSRTAVLSEFDILWERQKQEHPDLLTDDARYAVFHAIFDQRPVSMPEPGRCPYHPEGPRISKAHPLFQEYRLRQTISDIRLTDSMLRKRALNDTEYEKLYDALSTRKEMRFPAIRKLLKLDDSIRISHEYEGAKALKGNETAALLGHKDRFGTTWAKLPLHDQTAVVVWLLTQDDEDALIAWLQDSFALAEDRARNIANTSLPIGQGGVGVTATMHLLQFMRLHHSAHEAGLLSGYNDARLMTGEIYDELPYYGEALPHRVGFGDGVSEALDRKFGRIANPSVHIGLNQLRKLVNALIAKHGHPTQVIIEVADEIKLSAKALEARKKANADNRFRKERHHKELDKLGIPEGGRRDALLKMALWEELGPDPEARFDVYSGERITLKSLFNGDFEVEHILPMTRSEDNSPANKTLCSTHLNRLKGNRTPWEAFSRDRMVSEDEWQKMLERARAALPRKKADRFTEAASEKLIDPEGFLDRHLHDTRYLCQVAKEYLSLVCDPLQVWVTSGRFTAALRTHLQLNTLLNKEGNVKNRDDHRHHALDAAVIGLMDRVYVTEFRRFEAALVEHRAKPFEFRIPYARFRDELECKLEYMTVFHRPNNGFQPGKTDMSLCSPGEILVDTIYRLEGDKPAGNELTRVSQRVEVLKYFDSMKKLLEADMAEQTRASMLSVIEPELAANPPKDDKQKSSRDFAFKSALLKWADKTGTNRVRIYTNKRVVMVHGKHARKCDNNSFVDVFQQPDGQWMFDVVSAYDAITMGTEPRWKKTYPAARKVMRLYKNDMVCITEERRAYIYRVVSFTPGRLRLQPHNMAKGQEVSSAASTWQKASLKKINVDILGHVKGLPYFDR</sequence>
<evidence type="ECO:0000259" key="14">
    <source>
        <dbReference type="PROSITE" id="PS51749"/>
    </source>
</evidence>
<feature type="binding site" evidence="12">
    <location>
        <position position="538"/>
    </location>
    <ligand>
        <name>Mg(2+)</name>
        <dbReference type="ChEBI" id="CHEBI:18420"/>
        <label>1</label>
    </ligand>
</feature>
<evidence type="ECO:0000256" key="13">
    <source>
        <dbReference type="SAM" id="MobiDB-lite"/>
    </source>
</evidence>
<dbReference type="HAMAP" id="MF_01480">
    <property type="entry name" value="Cas9"/>
    <property type="match status" value="1"/>
</dbReference>
<evidence type="ECO:0000256" key="5">
    <source>
        <dbReference type="ARBA" id="ARBA00022801"/>
    </source>
</evidence>
<keyword evidence="5 12" id="KW-0378">Hydrolase</keyword>
<dbReference type="GO" id="GO:0043571">
    <property type="term" value="P:maintenance of CRISPR repeat elements"/>
    <property type="evidence" value="ECO:0007669"/>
    <property type="project" value="UniProtKB-UniRule"/>
</dbReference>
<feature type="binding site" evidence="12">
    <location>
        <position position="34"/>
    </location>
    <ligand>
        <name>Mg(2+)</name>
        <dbReference type="ChEBI" id="CHEBI:18420"/>
        <label>2</label>
    </ligand>
</feature>
<feature type="region of interest" description="Disordered" evidence="13">
    <location>
        <begin position="68"/>
        <end position="92"/>
    </location>
</feature>
<comment type="caution">
    <text evidence="15">The sequence shown here is derived from an EMBL/GenBank/DDBJ whole genome shotgun (WGS) entry which is preliminary data.</text>
</comment>
<reference evidence="15 16" key="1">
    <citation type="submission" date="2014-07" db="EMBL/GenBank/DDBJ databases">
        <title>Draft genome sequence of Thalassospira xianhensis P-4 (MCCC 1A02616).</title>
        <authorList>
            <person name="Lai Q."/>
            <person name="Shao Z."/>
        </authorList>
    </citation>
    <scope>NUCLEOTIDE SEQUENCE [LARGE SCALE GENOMIC DNA]</scope>
    <source>
        <strain evidence="15 16">MCCC 1A02616</strain>
    </source>
</reference>
<dbReference type="GO" id="GO:0016787">
    <property type="term" value="F:hydrolase activity"/>
    <property type="evidence" value="ECO:0007669"/>
    <property type="project" value="UniProtKB-KW"/>
</dbReference>
<keyword evidence="7 12" id="KW-0694">RNA-binding</keyword>
<evidence type="ECO:0000256" key="3">
    <source>
        <dbReference type="ARBA" id="ARBA00022723"/>
    </source>
</evidence>
<evidence type="ECO:0000256" key="10">
    <source>
        <dbReference type="ARBA" id="ARBA00023211"/>
    </source>
</evidence>
<feature type="binding site" evidence="12">
    <location>
        <position position="542"/>
    </location>
    <ligand>
        <name>Mg(2+)</name>
        <dbReference type="ChEBI" id="CHEBI:18420"/>
        <label>2</label>
    </ligand>
</feature>
<keyword evidence="6 12" id="KW-0460">Magnesium</keyword>
<feature type="compositionally biased region" description="Basic residues" evidence="13">
    <location>
        <begin position="79"/>
        <end position="92"/>
    </location>
</feature>
<comment type="function">
    <text evidence="12">CRISPR (clustered regularly interspaced short palindromic repeat) is an adaptive immune system that provides protection against mobile genetic elements (viruses, transposable elements and conjugative plasmids). CRISPR clusters contain spacers, sequences complementary to antecedent mobile elements, and target invading nucleic acids. CRISPR clusters are transcribed and processed into CRISPR RNA (crRNA). In type II CRISPR systems correct processing of pre-crRNA requires a trans-encoded small RNA (tracrRNA), endogenous ribonuclease 3 (rnc) and this protein. The tracrRNA serves as a guide for ribonuclease 3-aided processing of pre-crRNA. Subsequently Cas9/crRNA/tracrRNA endonucleolytically cleaves linear or circular dsDNA target complementary to the spacer; Cas9 is inactive in the absence of the 2 guide RNAs (gRNA). Cas9 recognizes the protospacer adjacent motif (PAM) in the CRISPR repeat sequences to help distinguish self versus nonself, as targets within the bacterial CRISPR locus do not have PAMs. PAM recognition is also required for catalytic activity.</text>
</comment>
<dbReference type="InterPro" id="IPR041383">
    <property type="entry name" value="RuvC_III"/>
</dbReference>
<dbReference type="GO" id="GO:0003723">
    <property type="term" value="F:RNA binding"/>
    <property type="evidence" value="ECO:0007669"/>
    <property type="project" value="UniProtKB-UniRule"/>
</dbReference>
<dbReference type="InterPro" id="IPR036397">
    <property type="entry name" value="RNaseH_sf"/>
</dbReference>
<evidence type="ECO:0000313" key="16">
    <source>
        <dbReference type="Proteomes" id="UP000252419"/>
    </source>
</evidence>
<feature type="active site" description="For RuvC-like nuclease domain" evidence="12">
    <location>
        <position position="34"/>
    </location>
</feature>
<accession>A0A367UKE3</accession>
<comment type="domain">
    <text evidence="12">Has 2 endonuclease domains. The discontinuous RuvC-like domain cleaves the target DNA noncomplementary to crRNA while the HNH nuclease domain cleaves the target DNA complementary to crRNA.</text>
</comment>
<evidence type="ECO:0000256" key="11">
    <source>
        <dbReference type="ARBA" id="ARBA00046380"/>
    </source>
</evidence>
<dbReference type="Pfam" id="PF13395">
    <property type="entry name" value="HNH_4"/>
    <property type="match status" value="1"/>
</dbReference>
<dbReference type="InterPro" id="IPR040619">
    <property type="entry name" value="Cas9_alpha-helical_lobe"/>
</dbReference>
<comment type="cofactor">
    <cofactor evidence="1 12">
        <name>Mg(2+)</name>
        <dbReference type="ChEBI" id="CHEBI:18420"/>
    </cofactor>
</comment>
<evidence type="ECO:0000313" key="15">
    <source>
        <dbReference type="EMBL" id="RCK07804.1"/>
    </source>
</evidence>
<dbReference type="InterPro" id="IPR003615">
    <property type="entry name" value="HNH_nuc"/>
</dbReference>
<evidence type="ECO:0000256" key="6">
    <source>
        <dbReference type="ARBA" id="ARBA00022842"/>
    </source>
</evidence>
<evidence type="ECO:0000256" key="7">
    <source>
        <dbReference type="ARBA" id="ARBA00022884"/>
    </source>
</evidence>
<dbReference type="InterPro" id="IPR033114">
    <property type="entry name" value="HNH_CAS9"/>
</dbReference>
<keyword evidence="2 12" id="KW-0540">Nuclease</keyword>
<dbReference type="GO" id="GO:0004519">
    <property type="term" value="F:endonuclease activity"/>
    <property type="evidence" value="ECO:0007669"/>
    <property type="project" value="UniProtKB-UniRule"/>
</dbReference>
<feature type="active site" description="Proton acceptor for HNH nuclease domain" evidence="12">
    <location>
        <position position="624"/>
    </location>
</feature>
<dbReference type="Gene3D" id="3.30.420.10">
    <property type="entry name" value="Ribonuclease H-like superfamily/Ribonuclease H"/>
    <property type="match status" value="3"/>
</dbReference>
<dbReference type="GO" id="GO:0003677">
    <property type="term" value="F:DNA binding"/>
    <property type="evidence" value="ECO:0007669"/>
    <property type="project" value="UniProtKB-UniRule"/>
</dbReference>
<evidence type="ECO:0000256" key="9">
    <source>
        <dbReference type="ARBA" id="ARBA00023125"/>
    </source>
</evidence>
<keyword evidence="4 12" id="KW-0255">Endonuclease</keyword>
<comment type="similarity">
    <text evidence="12">Belongs to the CRISPR-associated Cas9 family.</text>
</comment>
<evidence type="ECO:0000256" key="4">
    <source>
        <dbReference type="ARBA" id="ARBA00022759"/>
    </source>
</evidence>
<dbReference type="EC" id="3.1.-.-" evidence="12"/>
<evidence type="ECO:0000256" key="8">
    <source>
        <dbReference type="ARBA" id="ARBA00023118"/>
    </source>
</evidence>
<dbReference type="EMBL" id="JPWA01000001">
    <property type="protein sequence ID" value="RCK07804.1"/>
    <property type="molecule type" value="Genomic_DNA"/>
</dbReference>
<dbReference type="Pfam" id="PF18541">
    <property type="entry name" value="RuvC_III"/>
    <property type="match status" value="1"/>
</dbReference>
<keyword evidence="8 12" id="KW-0051">Antiviral defense</keyword>
<dbReference type="GO" id="GO:0051607">
    <property type="term" value="P:defense response to virus"/>
    <property type="evidence" value="ECO:0007669"/>
    <property type="project" value="UniProtKB-UniRule"/>
</dbReference>
<dbReference type="Pfam" id="PF18470">
    <property type="entry name" value="Cas9_a"/>
    <property type="match status" value="1"/>
</dbReference>
<feature type="binding site" evidence="12">
    <location>
        <position position="34"/>
    </location>
    <ligand>
        <name>Mg(2+)</name>
        <dbReference type="ChEBI" id="CHEBI:18420"/>
        <label>1</label>
    </ligand>
</feature>
<keyword evidence="16" id="KW-1185">Reference proteome</keyword>
<dbReference type="AlphaFoldDB" id="A0A367UKE3"/>
<dbReference type="PROSITE" id="PS51749">
    <property type="entry name" value="HNH_CAS9"/>
    <property type="match status" value="1"/>
</dbReference>
<feature type="binding site" evidence="12">
    <location>
        <position position="767"/>
    </location>
    <ligand>
        <name>Mg(2+)</name>
        <dbReference type="ChEBI" id="CHEBI:18420"/>
        <label>2</label>
    </ligand>
</feature>
<dbReference type="RefSeq" id="WP_114120424.1">
    <property type="nucleotide sequence ID" value="NZ_JPWA01000001.1"/>
</dbReference>
<keyword evidence="9 12" id="KW-0238">DNA-binding</keyword>